<reference evidence="1" key="1">
    <citation type="submission" date="2023-05" db="EMBL/GenBank/DDBJ databases">
        <authorList>
            <consortium name="ELIXIR-Norway"/>
        </authorList>
    </citation>
    <scope>NUCLEOTIDE SEQUENCE</scope>
</reference>
<proteinExistence type="predicted"/>
<dbReference type="Proteomes" id="UP001162501">
    <property type="component" value="Chromosome 4"/>
</dbReference>
<accession>A0AC59ZTV0</accession>
<sequence length="322" mass="35558">MGGSEWLREPVKAERWWVVVRDLGEERHSGQREGTPGVRPLDKHHPRDESWSETITVAAMITESRTQSEHETPGELLNLLLLWLPGARCDLQMAQCPSSLSASLGDRVSITCQASQSVSYYLAYSYLDWYQQKPGQAPRLFIYAASSRASGIPAQFTGSGSGTDFTLTISRVQAEDAGVYYCYQGTEDSPTFKLLNMRFPAQLLGLLLLWVPGSSGDVVLTQTPLSLSFTPGETVSISCKSTQSLKYSDGKTYLYWFQHKPGQSPQLLIYQVSNRCTGVPDRFTGSGSGTDFTLTISRVQAEDAGVYYCYQGTEDSPTVIQP</sequence>
<protein>
    <submittedName>
        <fullName evidence="1">Uncharacterized protein</fullName>
    </submittedName>
</protein>
<evidence type="ECO:0000313" key="1">
    <source>
        <dbReference type="EMBL" id="CAN0509402.1"/>
    </source>
</evidence>
<gene>
    <name evidence="1" type="ORF">MRATA1EN22A_LOCUS22901</name>
</gene>
<dbReference type="EMBL" id="OX596088">
    <property type="protein sequence ID" value="CAN0509402.1"/>
    <property type="molecule type" value="Genomic_DNA"/>
</dbReference>
<evidence type="ECO:0000313" key="2">
    <source>
        <dbReference type="Proteomes" id="UP001162501"/>
    </source>
</evidence>
<name>A0AC59ZTV0_RANTA</name>
<organism evidence="1 2">
    <name type="scientific">Rangifer tarandus platyrhynchus</name>
    <name type="common">Svalbard reindeer</name>
    <dbReference type="NCBI Taxonomy" id="3082113"/>
    <lineage>
        <taxon>Eukaryota</taxon>
        <taxon>Metazoa</taxon>
        <taxon>Chordata</taxon>
        <taxon>Craniata</taxon>
        <taxon>Vertebrata</taxon>
        <taxon>Euteleostomi</taxon>
        <taxon>Mammalia</taxon>
        <taxon>Eutheria</taxon>
        <taxon>Laurasiatheria</taxon>
        <taxon>Artiodactyla</taxon>
        <taxon>Ruminantia</taxon>
        <taxon>Pecora</taxon>
        <taxon>Cervidae</taxon>
        <taxon>Odocoileinae</taxon>
        <taxon>Rangifer</taxon>
    </lineage>
</organism>
<reference evidence="1" key="2">
    <citation type="submission" date="2025-03" db="EMBL/GenBank/DDBJ databases">
        <authorList>
            <consortium name="ELIXIR-Norway"/>
            <consortium name="Elixir Norway"/>
        </authorList>
    </citation>
    <scope>NUCLEOTIDE SEQUENCE</scope>
</reference>